<accession>A0AAV7N173</accession>
<comment type="caution">
    <text evidence="1">The sequence shown here is derived from an EMBL/GenBank/DDBJ whole genome shotgun (WGS) entry which is preliminary data.</text>
</comment>
<protein>
    <submittedName>
        <fullName evidence="1">Uncharacterized protein</fullName>
    </submittedName>
</protein>
<name>A0AAV7N173_PLEWA</name>
<dbReference type="EMBL" id="JANPWB010000013">
    <property type="protein sequence ID" value="KAJ1108287.1"/>
    <property type="molecule type" value="Genomic_DNA"/>
</dbReference>
<evidence type="ECO:0000313" key="2">
    <source>
        <dbReference type="Proteomes" id="UP001066276"/>
    </source>
</evidence>
<dbReference type="Proteomes" id="UP001066276">
    <property type="component" value="Chromosome 9"/>
</dbReference>
<gene>
    <name evidence="1" type="ORF">NDU88_005663</name>
</gene>
<sequence length="130" mass="14126">MAQLSKLSTSYAVQAPGAWLGAKHGSRNLSELLWSTRGVHLHPAGKILGCTECCRGKDVGTYLGSSNSPKDSRGVLQDARRKKLRGCRVPSMQRRAMERISGVAFRSPSYESWERSINVAQGLSLAAPLN</sequence>
<organism evidence="1 2">
    <name type="scientific">Pleurodeles waltl</name>
    <name type="common">Iberian ribbed newt</name>
    <dbReference type="NCBI Taxonomy" id="8319"/>
    <lineage>
        <taxon>Eukaryota</taxon>
        <taxon>Metazoa</taxon>
        <taxon>Chordata</taxon>
        <taxon>Craniata</taxon>
        <taxon>Vertebrata</taxon>
        <taxon>Euteleostomi</taxon>
        <taxon>Amphibia</taxon>
        <taxon>Batrachia</taxon>
        <taxon>Caudata</taxon>
        <taxon>Salamandroidea</taxon>
        <taxon>Salamandridae</taxon>
        <taxon>Pleurodelinae</taxon>
        <taxon>Pleurodeles</taxon>
    </lineage>
</organism>
<keyword evidence="2" id="KW-1185">Reference proteome</keyword>
<dbReference type="AlphaFoldDB" id="A0AAV7N173"/>
<reference evidence="1" key="1">
    <citation type="journal article" date="2022" name="bioRxiv">
        <title>Sequencing and chromosome-scale assembly of the giantPleurodeles waltlgenome.</title>
        <authorList>
            <person name="Brown T."/>
            <person name="Elewa A."/>
            <person name="Iarovenko S."/>
            <person name="Subramanian E."/>
            <person name="Araus A.J."/>
            <person name="Petzold A."/>
            <person name="Susuki M."/>
            <person name="Suzuki K.-i.T."/>
            <person name="Hayashi T."/>
            <person name="Toyoda A."/>
            <person name="Oliveira C."/>
            <person name="Osipova E."/>
            <person name="Leigh N.D."/>
            <person name="Simon A."/>
            <person name="Yun M.H."/>
        </authorList>
    </citation>
    <scope>NUCLEOTIDE SEQUENCE</scope>
    <source>
        <strain evidence="1">20211129_DDA</strain>
        <tissue evidence="1">Liver</tissue>
    </source>
</reference>
<proteinExistence type="predicted"/>
<evidence type="ECO:0000313" key="1">
    <source>
        <dbReference type="EMBL" id="KAJ1108287.1"/>
    </source>
</evidence>